<evidence type="ECO:0000256" key="4">
    <source>
        <dbReference type="ARBA" id="ARBA00022475"/>
    </source>
</evidence>
<comment type="similarity">
    <text evidence="2 10">Belongs to the FliR/MopE/SpaR family.</text>
</comment>
<keyword evidence="11" id="KW-0969">Cilium</keyword>
<evidence type="ECO:0000256" key="5">
    <source>
        <dbReference type="ARBA" id="ARBA00022692"/>
    </source>
</evidence>
<feature type="transmembrane region" description="Helical" evidence="10">
    <location>
        <begin position="39"/>
        <end position="56"/>
    </location>
</feature>
<name>A0A941D1C9_9CAUL</name>
<evidence type="ECO:0000256" key="10">
    <source>
        <dbReference type="RuleBase" id="RU362071"/>
    </source>
</evidence>
<dbReference type="NCBIfam" id="TIGR01400">
    <property type="entry name" value="fliR"/>
    <property type="match status" value="1"/>
</dbReference>
<keyword evidence="12" id="KW-1185">Reference proteome</keyword>
<dbReference type="PRINTS" id="PR00953">
    <property type="entry name" value="TYPE3IMRPROT"/>
</dbReference>
<keyword evidence="11" id="KW-0966">Cell projection</keyword>
<feature type="transmembrane region" description="Helical" evidence="10">
    <location>
        <begin position="213"/>
        <end position="239"/>
    </location>
</feature>
<dbReference type="RefSeq" id="WP_215339155.1">
    <property type="nucleotide sequence ID" value="NZ_JAGSGD010000001.1"/>
</dbReference>
<evidence type="ECO:0000256" key="3">
    <source>
        <dbReference type="ARBA" id="ARBA00021717"/>
    </source>
</evidence>
<evidence type="ECO:0000256" key="7">
    <source>
        <dbReference type="ARBA" id="ARBA00023136"/>
    </source>
</evidence>
<proteinExistence type="inferred from homology"/>
<accession>A0A941D1C9</accession>
<evidence type="ECO:0000313" key="11">
    <source>
        <dbReference type="EMBL" id="MBR7619046.1"/>
    </source>
</evidence>
<dbReference type="PANTHER" id="PTHR30065">
    <property type="entry name" value="FLAGELLAR BIOSYNTHETIC PROTEIN FLIR"/>
    <property type="match status" value="1"/>
</dbReference>
<feature type="transmembrane region" description="Helical" evidence="10">
    <location>
        <begin position="6"/>
        <end position="27"/>
    </location>
</feature>
<comment type="subcellular location">
    <subcellularLocation>
        <location evidence="10">Cell membrane</location>
        <topology evidence="10">Multi-pass membrane protein</topology>
    </subcellularLocation>
    <subcellularLocation>
        <location evidence="10">Bacterial flagellum basal body</location>
    </subcellularLocation>
</comment>
<evidence type="ECO:0000256" key="9">
    <source>
        <dbReference type="NCBIfam" id="TIGR01400"/>
    </source>
</evidence>
<evidence type="ECO:0000256" key="8">
    <source>
        <dbReference type="ARBA" id="ARBA00023143"/>
    </source>
</evidence>
<evidence type="ECO:0000256" key="1">
    <source>
        <dbReference type="ARBA" id="ARBA00002578"/>
    </source>
</evidence>
<dbReference type="InterPro" id="IPR002010">
    <property type="entry name" value="T3SS_IM_R"/>
</dbReference>
<protein>
    <recommendedName>
        <fullName evidence="3 9">Flagellar biosynthetic protein FliR</fullName>
    </recommendedName>
</protein>
<keyword evidence="8 10" id="KW-0975">Bacterial flagellum</keyword>
<keyword evidence="4 10" id="KW-1003">Cell membrane</keyword>
<evidence type="ECO:0000256" key="2">
    <source>
        <dbReference type="ARBA" id="ARBA00009772"/>
    </source>
</evidence>
<comment type="caution">
    <text evidence="11">The sequence shown here is derived from an EMBL/GenBank/DDBJ whole genome shotgun (WGS) entry which is preliminary data.</text>
</comment>
<dbReference type="GO" id="GO:0006605">
    <property type="term" value="P:protein targeting"/>
    <property type="evidence" value="ECO:0007669"/>
    <property type="project" value="UniProtKB-UniRule"/>
</dbReference>
<keyword evidence="5 10" id="KW-0812">Transmembrane</keyword>
<dbReference type="Pfam" id="PF01311">
    <property type="entry name" value="Bac_export_1"/>
    <property type="match status" value="1"/>
</dbReference>
<dbReference type="EMBL" id="JAGSGD010000001">
    <property type="protein sequence ID" value="MBR7619046.1"/>
    <property type="molecule type" value="Genomic_DNA"/>
</dbReference>
<keyword evidence="7 10" id="KW-0472">Membrane</keyword>
<organism evidence="11 12">
    <name type="scientific">Phenylobacterium glaciei</name>
    <dbReference type="NCBI Taxonomy" id="2803784"/>
    <lineage>
        <taxon>Bacteria</taxon>
        <taxon>Pseudomonadati</taxon>
        <taxon>Pseudomonadota</taxon>
        <taxon>Alphaproteobacteria</taxon>
        <taxon>Caulobacterales</taxon>
        <taxon>Caulobacteraceae</taxon>
        <taxon>Phenylobacterium</taxon>
    </lineage>
</organism>
<comment type="function">
    <text evidence="1 10">Role in flagellar biosynthesis.</text>
</comment>
<dbReference type="AlphaFoldDB" id="A0A941D1C9"/>
<evidence type="ECO:0000256" key="6">
    <source>
        <dbReference type="ARBA" id="ARBA00022989"/>
    </source>
</evidence>
<dbReference type="PANTHER" id="PTHR30065:SF8">
    <property type="entry name" value="FLAGELLAR BIOSYNTHETIC PROTEIN FLIR"/>
    <property type="match status" value="1"/>
</dbReference>
<feature type="transmembrane region" description="Helical" evidence="10">
    <location>
        <begin position="62"/>
        <end position="82"/>
    </location>
</feature>
<sequence>MEHYATAQQVYVGGLVFARLSALVMLMPGIGDTTVPPRIRLAFAFLMTLMLIPVIAPNPPAVPAAMGALVGGLFKEILIGLMIGTILRIFLMSLSTAGEIISIQTTLSFAQTAAPGIAPGSSTVSTFLGLIGLTLIMTTGLHHLFLSAIVKSYTLFPFTRALPVADSATLAVQTVADCFKLGVQLSAPLLVFSLVFNVAIGLVGRVMPQFQIFFVASPLMVIFGLSILALSLGVIGTVWMSRYRDLLMIFGG</sequence>
<keyword evidence="6 10" id="KW-1133">Transmembrane helix</keyword>
<dbReference type="GO" id="GO:0009425">
    <property type="term" value="C:bacterial-type flagellum basal body"/>
    <property type="evidence" value="ECO:0007669"/>
    <property type="project" value="UniProtKB-SubCell"/>
</dbReference>
<keyword evidence="11" id="KW-0282">Flagellum</keyword>
<reference evidence="11" key="1">
    <citation type="submission" date="2021-04" db="EMBL/GenBank/DDBJ databases">
        <title>Draft genome assembly of strain Phenylobacterium sp. 20VBR1 using MiniION and Illumina platforms.</title>
        <authorList>
            <person name="Thomas F.A."/>
            <person name="Krishnan K.P."/>
            <person name="Sinha R.K."/>
        </authorList>
    </citation>
    <scope>NUCLEOTIDE SEQUENCE</scope>
    <source>
        <strain evidence="11">20VBR1</strain>
    </source>
</reference>
<dbReference type="Proteomes" id="UP000622580">
    <property type="component" value="Unassembled WGS sequence"/>
</dbReference>
<dbReference type="GO" id="GO:0005886">
    <property type="term" value="C:plasma membrane"/>
    <property type="evidence" value="ECO:0007669"/>
    <property type="project" value="UniProtKB-SubCell"/>
</dbReference>
<feature type="transmembrane region" description="Helical" evidence="10">
    <location>
        <begin position="127"/>
        <end position="150"/>
    </location>
</feature>
<gene>
    <name evidence="11" type="primary">fliR</name>
    <name evidence="11" type="ORF">JKL49_06555</name>
</gene>
<feature type="transmembrane region" description="Helical" evidence="10">
    <location>
        <begin position="189"/>
        <end position="207"/>
    </location>
</feature>
<dbReference type="GO" id="GO:0044780">
    <property type="term" value="P:bacterial-type flagellum assembly"/>
    <property type="evidence" value="ECO:0007669"/>
    <property type="project" value="UniProtKB-UniRule"/>
</dbReference>
<dbReference type="InterPro" id="IPR006303">
    <property type="entry name" value="FliR"/>
</dbReference>
<evidence type="ECO:0000313" key="12">
    <source>
        <dbReference type="Proteomes" id="UP000622580"/>
    </source>
</evidence>